<dbReference type="EMBL" id="BPLR01003270">
    <property type="protein sequence ID" value="GIX82837.1"/>
    <property type="molecule type" value="Genomic_DNA"/>
</dbReference>
<dbReference type="Proteomes" id="UP001054945">
    <property type="component" value="Unassembled WGS sequence"/>
</dbReference>
<organism evidence="2 3">
    <name type="scientific">Caerostris extrusa</name>
    <name type="common">Bark spider</name>
    <name type="synonym">Caerostris bankana</name>
    <dbReference type="NCBI Taxonomy" id="172846"/>
    <lineage>
        <taxon>Eukaryota</taxon>
        <taxon>Metazoa</taxon>
        <taxon>Ecdysozoa</taxon>
        <taxon>Arthropoda</taxon>
        <taxon>Chelicerata</taxon>
        <taxon>Arachnida</taxon>
        <taxon>Araneae</taxon>
        <taxon>Araneomorphae</taxon>
        <taxon>Entelegynae</taxon>
        <taxon>Araneoidea</taxon>
        <taxon>Araneidae</taxon>
        <taxon>Caerostris</taxon>
    </lineage>
</organism>
<feature type="signal peptide" evidence="1">
    <location>
        <begin position="1"/>
        <end position="17"/>
    </location>
</feature>
<keyword evidence="3" id="KW-1185">Reference proteome</keyword>
<evidence type="ECO:0000313" key="2">
    <source>
        <dbReference type="EMBL" id="GIX82837.1"/>
    </source>
</evidence>
<name>A0AAV4NDD3_CAEEX</name>
<protein>
    <recommendedName>
        <fullName evidence="4">Secreted protein</fullName>
    </recommendedName>
</protein>
<proteinExistence type="predicted"/>
<comment type="caution">
    <text evidence="2">The sequence shown here is derived from an EMBL/GenBank/DDBJ whole genome shotgun (WGS) entry which is preliminary data.</text>
</comment>
<feature type="chain" id="PRO_5043988556" description="Secreted protein" evidence="1">
    <location>
        <begin position="18"/>
        <end position="77"/>
    </location>
</feature>
<gene>
    <name evidence="2" type="ORF">CEXT_370191</name>
</gene>
<evidence type="ECO:0008006" key="4">
    <source>
        <dbReference type="Google" id="ProtNLM"/>
    </source>
</evidence>
<dbReference type="AlphaFoldDB" id="A0AAV4NDD3"/>
<reference evidence="2 3" key="1">
    <citation type="submission" date="2021-06" db="EMBL/GenBank/DDBJ databases">
        <title>Caerostris extrusa draft genome.</title>
        <authorList>
            <person name="Kono N."/>
            <person name="Arakawa K."/>
        </authorList>
    </citation>
    <scope>NUCLEOTIDE SEQUENCE [LARGE SCALE GENOMIC DNA]</scope>
</reference>
<evidence type="ECO:0000256" key="1">
    <source>
        <dbReference type="SAM" id="SignalP"/>
    </source>
</evidence>
<sequence length="77" mass="8729">MTIKVRLVQCVLPLVWCMVTPDRQTACTTSMHAVNKGVKQGLWKTLHSSTRAILTPEWFWGGWRIATALPRASKHVQ</sequence>
<evidence type="ECO:0000313" key="3">
    <source>
        <dbReference type="Proteomes" id="UP001054945"/>
    </source>
</evidence>
<accession>A0AAV4NDD3</accession>
<keyword evidence="1" id="KW-0732">Signal</keyword>